<accession>A0A5J4RM64</accession>
<dbReference type="AlphaFoldDB" id="A0A5J4RM64"/>
<name>A0A5J4RM64_9EUKA</name>
<dbReference type="EMBL" id="SNRW01041970">
    <property type="protein sequence ID" value="KAA6334485.1"/>
    <property type="molecule type" value="Genomic_DNA"/>
</dbReference>
<sequence>MDCTREQEYENLVWSDFDLIDELSSGAFGRILLMNRKINNKKVIIKRLPYVNAAKKKMA</sequence>
<dbReference type="InterPro" id="IPR011009">
    <property type="entry name" value="Kinase-like_dom_sf"/>
</dbReference>
<dbReference type="Gene3D" id="3.30.200.20">
    <property type="entry name" value="Phosphorylase Kinase, domain 1"/>
    <property type="match status" value="1"/>
</dbReference>
<protein>
    <recommendedName>
        <fullName evidence="3">Protein kinase domain-containing protein</fullName>
    </recommendedName>
</protein>
<gene>
    <name evidence="1" type="ORF">EZS28_053063</name>
</gene>
<organism evidence="1 2">
    <name type="scientific">Streblomastix strix</name>
    <dbReference type="NCBI Taxonomy" id="222440"/>
    <lineage>
        <taxon>Eukaryota</taxon>
        <taxon>Metamonada</taxon>
        <taxon>Preaxostyla</taxon>
        <taxon>Oxymonadida</taxon>
        <taxon>Streblomastigidae</taxon>
        <taxon>Streblomastix</taxon>
    </lineage>
</organism>
<comment type="caution">
    <text evidence="1">The sequence shown here is derived from an EMBL/GenBank/DDBJ whole genome shotgun (WGS) entry which is preliminary data.</text>
</comment>
<dbReference type="SUPFAM" id="SSF56112">
    <property type="entry name" value="Protein kinase-like (PK-like)"/>
    <property type="match status" value="1"/>
</dbReference>
<dbReference type="Proteomes" id="UP000324800">
    <property type="component" value="Unassembled WGS sequence"/>
</dbReference>
<proteinExistence type="predicted"/>
<reference evidence="1 2" key="1">
    <citation type="submission" date="2019-03" db="EMBL/GenBank/DDBJ databases">
        <title>Single cell metagenomics reveals metabolic interactions within the superorganism composed of flagellate Streblomastix strix and complex community of Bacteroidetes bacteria on its surface.</title>
        <authorList>
            <person name="Treitli S.C."/>
            <person name="Kolisko M."/>
            <person name="Husnik F."/>
            <person name="Keeling P."/>
            <person name="Hampl V."/>
        </authorList>
    </citation>
    <scope>NUCLEOTIDE SEQUENCE [LARGE SCALE GENOMIC DNA]</scope>
    <source>
        <strain evidence="1">ST1C</strain>
    </source>
</reference>
<evidence type="ECO:0000313" key="1">
    <source>
        <dbReference type="EMBL" id="KAA6334485.1"/>
    </source>
</evidence>
<evidence type="ECO:0008006" key="3">
    <source>
        <dbReference type="Google" id="ProtNLM"/>
    </source>
</evidence>
<feature type="non-terminal residue" evidence="1">
    <location>
        <position position="59"/>
    </location>
</feature>
<evidence type="ECO:0000313" key="2">
    <source>
        <dbReference type="Proteomes" id="UP000324800"/>
    </source>
</evidence>